<dbReference type="Pfam" id="PF06985">
    <property type="entry name" value="HET"/>
    <property type="match status" value="1"/>
</dbReference>
<protein>
    <submittedName>
        <fullName evidence="2">HET-domain-containing protein</fullName>
    </submittedName>
</protein>
<evidence type="ECO:0000259" key="1">
    <source>
        <dbReference type="Pfam" id="PF06985"/>
    </source>
</evidence>
<dbReference type="InterPro" id="IPR010730">
    <property type="entry name" value="HET"/>
</dbReference>
<keyword evidence="3" id="KW-1185">Reference proteome</keyword>
<dbReference type="InterPro" id="IPR052895">
    <property type="entry name" value="HetReg/Transcr_Mod"/>
</dbReference>
<name>A0A9P4XXZ4_CRYP1</name>
<dbReference type="EMBL" id="MU032350">
    <property type="protein sequence ID" value="KAF3762585.1"/>
    <property type="molecule type" value="Genomic_DNA"/>
</dbReference>
<gene>
    <name evidence="2" type="ORF">M406DRAFT_243920</name>
</gene>
<sequence>DNLTMATDTFVYEALSHPKREFRLLKIQTYNSETAPSVRCELASFPLDEAPPYHTISYTWGDDEDKAQPILILVNDRQFKALPNSEGALRQAWAYNRDLHIWIDSICINQQDISERNAQVSIMGQIYMNCEQVLACVGD</sequence>
<proteinExistence type="predicted"/>
<dbReference type="PANTHER" id="PTHR24148:SF73">
    <property type="entry name" value="HET DOMAIN PROTEIN (AFU_ORTHOLOGUE AFUA_8G01020)"/>
    <property type="match status" value="1"/>
</dbReference>
<accession>A0A9P4XXZ4</accession>
<organism evidence="2 3">
    <name type="scientific">Cryphonectria parasitica (strain ATCC 38755 / EP155)</name>
    <dbReference type="NCBI Taxonomy" id="660469"/>
    <lineage>
        <taxon>Eukaryota</taxon>
        <taxon>Fungi</taxon>
        <taxon>Dikarya</taxon>
        <taxon>Ascomycota</taxon>
        <taxon>Pezizomycotina</taxon>
        <taxon>Sordariomycetes</taxon>
        <taxon>Sordariomycetidae</taxon>
        <taxon>Diaporthales</taxon>
        <taxon>Cryphonectriaceae</taxon>
        <taxon>Cryphonectria-Endothia species complex</taxon>
        <taxon>Cryphonectria</taxon>
    </lineage>
</organism>
<comment type="caution">
    <text evidence="2">The sequence shown here is derived from an EMBL/GenBank/DDBJ whole genome shotgun (WGS) entry which is preliminary data.</text>
</comment>
<dbReference type="OrthoDB" id="2157530at2759"/>
<dbReference type="PANTHER" id="PTHR24148">
    <property type="entry name" value="ANKYRIN REPEAT DOMAIN-CONTAINING PROTEIN 39 HOMOLOG-RELATED"/>
    <property type="match status" value="1"/>
</dbReference>
<reference evidence="2" key="1">
    <citation type="journal article" date="2020" name="Phytopathology">
        <title>Genome sequence of the chestnut blight fungus Cryphonectria parasitica EP155: A fundamental resource for an archetypical invasive plant pathogen.</title>
        <authorList>
            <person name="Crouch J.A."/>
            <person name="Dawe A."/>
            <person name="Aerts A."/>
            <person name="Barry K."/>
            <person name="Churchill A.C.L."/>
            <person name="Grimwood J."/>
            <person name="Hillman B."/>
            <person name="Milgroom M.G."/>
            <person name="Pangilinan J."/>
            <person name="Smith M."/>
            <person name="Salamov A."/>
            <person name="Schmutz J."/>
            <person name="Yadav J."/>
            <person name="Grigoriev I.V."/>
            <person name="Nuss D."/>
        </authorList>
    </citation>
    <scope>NUCLEOTIDE SEQUENCE</scope>
    <source>
        <strain evidence="2">EP155</strain>
    </source>
</reference>
<feature type="non-terminal residue" evidence="2">
    <location>
        <position position="139"/>
    </location>
</feature>
<dbReference type="Proteomes" id="UP000803844">
    <property type="component" value="Unassembled WGS sequence"/>
</dbReference>
<dbReference type="RefSeq" id="XP_040773564.1">
    <property type="nucleotide sequence ID" value="XM_040916236.1"/>
</dbReference>
<dbReference type="AlphaFoldDB" id="A0A9P4XXZ4"/>
<evidence type="ECO:0000313" key="2">
    <source>
        <dbReference type="EMBL" id="KAF3762585.1"/>
    </source>
</evidence>
<feature type="non-terminal residue" evidence="2">
    <location>
        <position position="1"/>
    </location>
</feature>
<evidence type="ECO:0000313" key="3">
    <source>
        <dbReference type="Proteomes" id="UP000803844"/>
    </source>
</evidence>
<feature type="domain" description="Heterokaryon incompatibility" evidence="1">
    <location>
        <begin position="53"/>
        <end position="138"/>
    </location>
</feature>
<dbReference type="GeneID" id="63833365"/>